<dbReference type="Proteomes" id="UP000286045">
    <property type="component" value="Unassembled WGS sequence"/>
</dbReference>
<dbReference type="EMBL" id="RYZI01000190">
    <property type="protein sequence ID" value="RWA08638.1"/>
    <property type="molecule type" value="Genomic_DNA"/>
</dbReference>
<feature type="compositionally biased region" description="Basic and acidic residues" evidence="1">
    <location>
        <begin position="202"/>
        <end position="222"/>
    </location>
</feature>
<reference evidence="2 3" key="1">
    <citation type="submission" date="2018-12" db="EMBL/GenBank/DDBJ databases">
        <title>Draft genome sequence of Xylaria grammica IHI A82.</title>
        <authorList>
            <person name="Buettner E."/>
            <person name="Kellner H."/>
        </authorList>
    </citation>
    <scope>NUCLEOTIDE SEQUENCE [LARGE SCALE GENOMIC DNA]</scope>
    <source>
        <strain evidence="2 3">IHI A82</strain>
    </source>
</reference>
<proteinExistence type="predicted"/>
<feature type="region of interest" description="Disordered" evidence="1">
    <location>
        <begin position="142"/>
        <end position="164"/>
    </location>
</feature>
<feature type="region of interest" description="Disordered" evidence="1">
    <location>
        <begin position="310"/>
        <end position="372"/>
    </location>
</feature>
<protein>
    <submittedName>
        <fullName evidence="2">Uncharacterized protein</fullName>
    </submittedName>
</protein>
<accession>A0A439D2I5</accession>
<feature type="compositionally biased region" description="Polar residues" evidence="1">
    <location>
        <begin position="311"/>
        <end position="322"/>
    </location>
</feature>
<organism evidence="2 3">
    <name type="scientific">Xylaria grammica</name>
    <dbReference type="NCBI Taxonomy" id="363999"/>
    <lineage>
        <taxon>Eukaryota</taxon>
        <taxon>Fungi</taxon>
        <taxon>Dikarya</taxon>
        <taxon>Ascomycota</taxon>
        <taxon>Pezizomycotina</taxon>
        <taxon>Sordariomycetes</taxon>
        <taxon>Xylariomycetidae</taxon>
        <taxon>Xylariales</taxon>
        <taxon>Xylariaceae</taxon>
        <taxon>Xylaria</taxon>
    </lineage>
</organism>
<sequence length="488" mass="54974">MTHRQSLDVQLNAALLDFAPKYMKEHLERVAQEYDERLERELLPRLRAVLREVDQVRDTFEEHKRDAARNLRDRLDLLRFDATAIDDAIGQLHAIAPRYLALFPTDSSLVLPVSVPTSQSTPSTTASIDGVFDASDADLENRAAVSPASTPETSNHGAQDSTTQAKPWTHLIKPPSLDCQVQAQVLSESSLASCSPKRPKLDHRPESDASHKRPRTTEENKNSEVVQSRTNDRVAFPNLMTGECIFYHADRKGFFVIRCEFCEPGIFTKPPLDKNRALRHFRAHDEVDGVQMASKYWIKEHLGPEPHTFVPTASSRVTPQADNTEHIVRNDEPIDDDFSPPFPSLRESIRSHQSDHEEDQGKPRRARRNVPRLDYAEIAAPWKPSEVDTERASKAAKTTRSAAPSKRRLTKPGMNSTAEKADSKKYGSCPHSSSSFYSQFLGPLVTCPNRGQDGRLRNELRESVPNFDGMELKIYETRNVATIQLALL</sequence>
<feature type="region of interest" description="Disordered" evidence="1">
    <location>
        <begin position="190"/>
        <end position="229"/>
    </location>
</feature>
<evidence type="ECO:0000313" key="2">
    <source>
        <dbReference type="EMBL" id="RWA08638.1"/>
    </source>
</evidence>
<feature type="compositionally biased region" description="Basic and acidic residues" evidence="1">
    <location>
        <begin position="347"/>
        <end position="362"/>
    </location>
</feature>
<gene>
    <name evidence="2" type="ORF">EKO27_g6464</name>
</gene>
<feature type="compositionally biased region" description="Polar residues" evidence="1">
    <location>
        <begin position="147"/>
        <end position="164"/>
    </location>
</feature>
<dbReference type="AlphaFoldDB" id="A0A439D2I5"/>
<feature type="compositionally biased region" description="Basic and acidic residues" evidence="1">
    <location>
        <begin position="323"/>
        <end position="332"/>
    </location>
</feature>
<evidence type="ECO:0000313" key="3">
    <source>
        <dbReference type="Proteomes" id="UP000286045"/>
    </source>
</evidence>
<feature type="region of interest" description="Disordered" evidence="1">
    <location>
        <begin position="384"/>
        <end position="428"/>
    </location>
</feature>
<name>A0A439D2I5_9PEZI</name>
<comment type="caution">
    <text evidence="2">The sequence shown here is derived from an EMBL/GenBank/DDBJ whole genome shotgun (WGS) entry which is preliminary data.</text>
</comment>
<evidence type="ECO:0000256" key="1">
    <source>
        <dbReference type="SAM" id="MobiDB-lite"/>
    </source>
</evidence>
<keyword evidence="3" id="KW-1185">Reference proteome</keyword>